<comment type="caution">
    <text evidence="1">The sequence shown here is derived from an EMBL/GenBank/DDBJ whole genome shotgun (WGS) entry which is preliminary data.</text>
</comment>
<protein>
    <submittedName>
        <fullName evidence="1">AraC family transcriptional regulator</fullName>
    </submittedName>
</protein>
<name>A0AC61RY46_9FIRM</name>
<organism evidence="1 2">
    <name type="scientific">Petralouisia muris</name>
    <dbReference type="NCBI Taxonomy" id="3032872"/>
    <lineage>
        <taxon>Bacteria</taxon>
        <taxon>Bacillati</taxon>
        <taxon>Bacillota</taxon>
        <taxon>Clostridia</taxon>
        <taxon>Lachnospirales</taxon>
        <taxon>Lachnospiraceae</taxon>
        <taxon>Petralouisia</taxon>
    </lineage>
</organism>
<gene>
    <name evidence="1" type="ORF">E5329_09185</name>
</gene>
<dbReference type="EMBL" id="SRYA01000015">
    <property type="protein sequence ID" value="TGY96591.1"/>
    <property type="molecule type" value="Genomic_DNA"/>
</dbReference>
<accession>A0AC61RY46</accession>
<reference evidence="1" key="1">
    <citation type="submission" date="2019-04" db="EMBL/GenBank/DDBJ databases">
        <title>Microbes associate with the intestines of laboratory mice.</title>
        <authorList>
            <person name="Navarre W."/>
            <person name="Wong E."/>
            <person name="Huang K."/>
            <person name="Tropini C."/>
            <person name="Ng K."/>
            <person name="Yu B."/>
        </authorList>
    </citation>
    <scope>NUCLEOTIDE SEQUENCE</scope>
    <source>
        <strain evidence="1">NM01_1-7b</strain>
    </source>
</reference>
<evidence type="ECO:0000313" key="2">
    <source>
        <dbReference type="Proteomes" id="UP000304953"/>
    </source>
</evidence>
<evidence type="ECO:0000313" key="1">
    <source>
        <dbReference type="EMBL" id="TGY96591.1"/>
    </source>
</evidence>
<sequence length="290" mass="33486">MEWIRAVEDALAYIEEHITDDLTISRVAAEVNISPFYFQKGFSMLCGYTMGEYIRMRRLSLAGSEILSSGRKVIDLAVQYGYDSPDSFTKAFTRFHGSTPTDVRKNGAPLKSFAPLHIRLTLEGGMVTEYRIEEKPAFKVMGLSRIFSYESANAEVPKYWDEMHSCAEERPVMGKYGICLDEEMTGNQFRYMIADDFRQEEALQKRLEEYEIPAHIWAIFPSRGPMPIQLQEINRRIFSQWLPSSRYEIAKGYNIESYSNPADFKYGTQDSRYYAEIWIPVKASVLLAEE</sequence>
<keyword evidence="2" id="KW-1185">Reference proteome</keyword>
<dbReference type="Proteomes" id="UP000304953">
    <property type="component" value="Unassembled WGS sequence"/>
</dbReference>
<proteinExistence type="predicted"/>